<dbReference type="CDD" id="cd07040">
    <property type="entry name" value="HP"/>
    <property type="match status" value="1"/>
</dbReference>
<dbReference type="InterPro" id="IPR012398">
    <property type="entry name" value="PRIB5"/>
</dbReference>
<dbReference type="InterPro" id="IPR029033">
    <property type="entry name" value="His_PPase_superfam"/>
</dbReference>
<evidence type="ECO:0000313" key="2">
    <source>
        <dbReference type="Proteomes" id="UP000663760"/>
    </source>
</evidence>
<accession>A0A7I8K7V8</accession>
<dbReference type="Pfam" id="PF00300">
    <property type="entry name" value="His_Phos_1"/>
    <property type="match status" value="2"/>
</dbReference>
<evidence type="ECO:0000313" key="1">
    <source>
        <dbReference type="EMBL" id="CAA7393057.1"/>
    </source>
</evidence>
<dbReference type="SUPFAM" id="SSF53254">
    <property type="entry name" value="Phosphoglycerate mutase-like"/>
    <property type="match status" value="1"/>
</dbReference>
<dbReference type="Gene3D" id="3.40.50.1240">
    <property type="entry name" value="Phosphoglycerate mutase-like"/>
    <property type="match status" value="1"/>
</dbReference>
<dbReference type="PANTHER" id="PTHR16469:SF27">
    <property type="entry name" value="UBIQUITIN-ASSOCIATED AND SH3 DOMAIN-CONTAINING BA-RELATED"/>
    <property type="match status" value="1"/>
</dbReference>
<keyword evidence="2" id="KW-1185">Reference proteome</keyword>
<name>A0A7I8K7V8_SPIIN</name>
<proteinExistence type="predicted"/>
<dbReference type="OrthoDB" id="414418at2759"/>
<dbReference type="PIRSF" id="PIRSF015897">
    <property type="entry name" value="PRIB5"/>
    <property type="match status" value="1"/>
</dbReference>
<dbReference type="AlphaFoldDB" id="A0A7I8K7V8"/>
<dbReference type="Proteomes" id="UP000663760">
    <property type="component" value="Chromosome 3"/>
</dbReference>
<dbReference type="EMBL" id="LR746266">
    <property type="protein sequence ID" value="CAA7393057.1"/>
    <property type="molecule type" value="Genomic_DNA"/>
</dbReference>
<sequence length="276" mass="30943">MDREGEKVTGKPPSFSVREEEVQNVVVMRHGDRIDQFEPLWTLQAARPWDPPLMDDGKIRAWTTGRRLRVSQLGFRIHRVVVSPFLRCLQTAKEVVSALCARCENEASLLALQSSQGVPIDPSAVKVSIEFGLCEVISSQTIKVDWATKDGIWFPDVSELEIVLPAGTVDHSVWQVYHELPLWEEEMGEARKRYKKVILALADKYPNENLLLVTHGEAVGVSVAAFLEGFDVAEVDFCAYSHLQRKISYTNSGGLFVEPFKVLTKDGQNGISLYSL</sequence>
<dbReference type="InterPro" id="IPR051710">
    <property type="entry name" value="Phosphatase_SH3-domain"/>
</dbReference>
<protein>
    <submittedName>
        <fullName evidence="1">Uncharacterized protein</fullName>
    </submittedName>
</protein>
<gene>
    <name evidence="1" type="ORF">SI8410_03003865</name>
</gene>
<dbReference type="InterPro" id="IPR013078">
    <property type="entry name" value="His_Pase_superF_clade-1"/>
</dbReference>
<organism evidence="1 2">
    <name type="scientific">Spirodela intermedia</name>
    <name type="common">Intermediate duckweed</name>
    <dbReference type="NCBI Taxonomy" id="51605"/>
    <lineage>
        <taxon>Eukaryota</taxon>
        <taxon>Viridiplantae</taxon>
        <taxon>Streptophyta</taxon>
        <taxon>Embryophyta</taxon>
        <taxon>Tracheophyta</taxon>
        <taxon>Spermatophyta</taxon>
        <taxon>Magnoliopsida</taxon>
        <taxon>Liliopsida</taxon>
        <taxon>Araceae</taxon>
        <taxon>Lemnoideae</taxon>
        <taxon>Spirodela</taxon>
    </lineage>
</organism>
<reference evidence="1" key="1">
    <citation type="submission" date="2020-02" db="EMBL/GenBank/DDBJ databases">
        <authorList>
            <person name="Scholz U."/>
            <person name="Mascher M."/>
            <person name="Fiebig A."/>
        </authorList>
    </citation>
    <scope>NUCLEOTIDE SEQUENCE</scope>
</reference>
<dbReference type="PANTHER" id="PTHR16469">
    <property type="entry name" value="UBIQUITIN-ASSOCIATED AND SH3 DOMAIN-CONTAINING BA-RELATED"/>
    <property type="match status" value="1"/>
</dbReference>